<name>A0A292PY44_9PEZI</name>
<dbReference type="EMBL" id="LN891022">
    <property type="protein sequence ID" value="CUS11423.1"/>
    <property type="molecule type" value="Genomic_DNA"/>
</dbReference>
<organism evidence="1 2">
    <name type="scientific">Tuber aestivum</name>
    <name type="common">summer truffle</name>
    <dbReference type="NCBI Taxonomy" id="59557"/>
    <lineage>
        <taxon>Eukaryota</taxon>
        <taxon>Fungi</taxon>
        <taxon>Dikarya</taxon>
        <taxon>Ascomycota</taxon>
        <taxon>Pezizomycotina</taxon>
        <taxon>Pezizomycetes</taxon>
        <taxon>Pezizales</taxon>
        <taxon>Tuberaceae</taxon>
        <taxon>Tuber</taxon>
    </lineage>
</organism>
<sequence length="53" mass="6176">LKIWFFSSNELQMSLFIVLLEGFLLSYRPPVRKSVSQPLDHFLIQPPPLCCNI</sequence>
<keyword evidence="2" id="KW-1185">Reference proteome</keyword>
<protein>
    <submittedName>
        <fullName evidence="1">Uncharacterized protein</fullName>
    </submittedName>
</protein>
<evidence type="ECO:0000313" key="1">
    <source>
        <dbReference type="EMBL" id="CUS11423.1"/>
    </source>
</evidence>
<gene>
    <name evidence="1" type="ORF">GSTUAT00004525001</name>
</gene>
<accession>A0A292PY44</accession>
<proteinExistence type="predicted"/>
<evidence type="ECO:0000313" key="2">
    <source>
        <dbReference type="Proteomes" id="UP001412239"/>
    </source>
</evidence>
<dbReference type="Proteomes" id="UP001412239">
    <property type="component" value="Unassembled WGS sequence"/>
</dbReference>
<reference evidence="1" key="1">
    <citation type="submission" date="2015-10" db="EMBL/GenBank/DDBJ databases">
        <authorList>
            <person name="Regsiter A."/>
            <person name="william w."/>
        </authorList>
    </citation>
    <scope>NUCLEOTIDE SEQUENCE</scope>
    <source>
        <strain evidence="1">Montdore</strain>
    </source>
</reference>
<feature type="non-terminal residue" evidence="1">
    <location>
        <position position="1"/>
    </location>
</feature>
<feature type="non-terminal residue" evidence="1">
    <location>
        <position position="53"/>
    </location>
</feature>
<dbReference type="AlphaFoldDB" id="A0A292PY44"/>